<protein>
    <submittedName>
        <fullName evidence="1">Uncharacterized protein</fullName>
    </submittedName>
</protein>
<sequence length="102" mass="10833">MTEVSKHTPGPWVFYADTPSVEPNWNIITNGSRQFVVANIHIEAGNERDEANAHLIAAAPDLLDVCKAVFDDVASIDNESCLSLEVGRALKAAIAKAEGGAS</sequence>
<evidence type="ECO:0000313" key="2">
    <source>
        <dbReference type="Proteomes" id="UP000233332"/>
    </source>
</evidence>
<comment type="caution">
    <text evidence="1">The sequence shown here is derived from an EMBL/GenBank/DDBJ whole genome shotgun (WGS) entry which is preliminary data.</text>
</comment>
<accession>A0A2N3L0N2</accession>
<dbReference type="RefSeq" id="WP_101304980.1">
    <property type="nucleotide sequence ID" value="NZ_NXGX01000015.1"/>
</dbReference>
<dbReference type="Proteomes" id="UP000233332">
    <property type="component" value="Unassembled WGS sequence"/>
</dbReference>
<reference evidence="1 2" key="1">
    <citation type="submission" date="2017-09" db="EMBL/GenBank/DDBJ databases">
        <title>Biodiversity and function of Thalassospira species in the particle-attached aromatic-hydrocarbon-degrading consortia from the surface seawater of the China South Sea.</title>
        <authorList>
            <person name="Dong C."/>
            <person name="Lai Q."/>
            <person name="Shao Z."/>
        </authorList>
    </citation>
    <scope>NUCLEOTIDE SEQUENCE [LARGE SCALE GENOMIC DNA]</scope>
    <source>
        <strain evidence="1 2">139Z-12</strain>
    </source>
</reference>
<dbReference type="EMBL" id="NXGX01000015">
    <property type="protein sequence ID" value="PKR56375.1"/>
    <property type="molecule type" value="Genomic_DNA"/>
</dbReference>
<evidence type="ECO:0000313" key="1">
    <source>
        <dbReference type="EMBL" id="PKR56375.1"/>
    </source>
</evidence>
<keyword evidence="2" id="KW-1185">Reference proteome</keyword>
<gene>
    <name evidence="1" type="ORF">COO92_21460</name>
</gene>
<name>A0A2N3L0N2_9PROT</name>
<dbReference type="AlphaFoldDB" id="A0A2N3L0N2"/>
<proteinExistence type="predicted"/>
<organism evidence="1 2">
    <name type="scientific">Thalassospira lohafexi</name>
    <dbReference type="NCBI Taxonomy" id="744227"/>
    <lineage>
        <taxon>Bacteria</taxon>
        <taxon>Pseudomonadati</taxon>
        <taxon>Pseudomonadota</taxon>
        <taxon>Alphaproteobacteria</taxon>
        <taxon>Rhodospirillales</taxon>
        <taxon>Thalassospiraceae</taxon>
        <taxon>Thalassospira</taxon>
    </lineage>
</organism>